<name>A0A4R6U4V8_9BACI</name>
<dbReference type="RefSeq" id="WP_133579953.1">
    <property type="nucleotide sequence ID" value="NZ_SNYJ01000005.1"/>
</dbReference>
<evidence type="ECO:0000313" key="1">
    <source>
        <dbReference type="EMBL" id="TDQ40756.1"/>
    </source>
</evidence>
<accession>A0A4R6U4V8</accession>
<keyword evidence="2" id="KW-1185">Reference proteome</keyword>
<reference evidence="1 2" key="1">
    <citation type="submission" date="2019-03" db="EMBL/GenBank/DDBJ databases">
        <title>Genomic Encyclopedia of Type Strains, Phase IV (KMG-IV): sequencing the most valuable type-strain genomes for metagenomic binning, comparative biology and taxonomic classification.</title>
        <authorList>
            <person name="Goeker M."/>
        </authorList>
    </citation>
    <scope>NUCLEOTIDE SEQUENCE [LARGE SCALE GENOMIC DNA]</scope>
    <source>
        <strain evidence="1 2">DSM 28697</strain>
    </source>
</reference>
<evidence type="ECO:0000313" key="2">
    <source>
        <dbReference type="Proteomes" id="UP000295632"/>
    </source>
</evidence>
<protein>
    <submittedName>
        <fullName evidence="1">Uncharacterized protein</fullName>
    </submittedName>
</protein>
<proteinExistence type="predicted"/>
<dbReference type="EMBL" id="SNYJ01000005">
    <property type="protein sequence ID" value="TDQ40756.1"/>
    <property type="molecule type" value="Genomic_DNA"/>
</dbReference>
<gene>
    <name evidence="1" type="ORF">EV213_105102</name>
</gene>
<dbReference type="AlphaFoldDB" id="A0A4R6U4V8"/>
<dbReference type="Proteomes" id="UP000295632">
    <property type="component" value="Unassembled WGS sequence"/>
</dbReference>
<sequence>MHTSLKLMEIHVNVLFKQVKNRLVSANGPEGDDAPLLFLGQTSEGRVLRFHQHLEGRQVEKVKAFLDDSHSPLNVAEFVRLVKGS</sequence>
<organism evidence="1 2">
    <name type="scientific">Aureibacillus halotolerans</name>
    <dbReference type="NCBI Taxonomy" id="1508390"/>
    <lineage>
        <taxon>Bacteria</taxon>
        <taxon>Bacillati</taxon>
        <taxon>Bacillota</taxon>
        <taxon>Bacilli</taxon>
        <taxon>Bacillales</taxon>
        <taxon>Bacillaceae</taxon>
        <taxon>Aureibacillus</taxon>
    </lineage>
</organism>
<comment type="caution">
    <text evidence="1">The sequence shown here is derived from an EMBL/GenBank/DDBJ whole genome shotgun (WGS) entry which is preliminary data.</text>
</comment>